<dbReference type="EMBL" id="OW152834">
    <property type="protein sequence ID" value="CAH2055890.1"/>
    <property type="molecule type" value="Genomic_DNA"/>
</dbReference>
<feature type="non-terminal residue" evidence="3">
    <location>
        <position position="768"/>
    </location>
</feature>
<feature type="compositionally biased region" description="Basic and acidic residues" evidence="2">
    <location>
        <begin position="651"/>
        <end position="661"/>
    </location>
</feature>
<feature type="compositionally biased region" description="Basic and acidic residues" evidence="2">
    <location>
        <begin position="21"/>
        <end position="33"/>
    </location>
</feature>
<keyword evidence="4" id="KW-1185">Reference proteome</keyword>
<evidence type="ECO:0000256" key="2">
    <source>
        <dbReference type="SAM" id="MobiDB-lite"/>
    </source>
</evidence>
<sequence>MRVEKAVMTDGTGSSPMNNRQELERSARSEDMRTPNQLVNDLKKRKNVNFDQDNLEEIIPGRSRDCHLELLRQENERLKAFADQVDVTYLRSYKGQHRHIEELTRDRSLLRSQLGVVLARPRTAPPAIPSVLGVNPSGSGFDSGWRKGGGEELSVFAPSRPLLPGDRLPFVGLLPDRRSDNGRHFIKQWRTLRRRLATDEDASPQAGTSRQDDAEPTRIAWPVSPQLVVPANETFGRAQCNQEGGAQKQRDTAAELNKIRVKSPKSVLREAKQKLRHKDSVKRQPVAVNREKSPNTTLREAKLRLRKLEIEAEAAERSYRDFRRRSQMSIGLLGAQDSVQGLDIHRSSSSQKYCKYENKTSEHDLYAKATKDLLTKDFDKYLKDYQPKQVIRQSQFIEETFRRVRTKPTPNAYINETRDLEDARCDVNYLETPITEFRKLYHNEKSRLSNTESVKMESSSSNVRQTEADDFKTIQPRTDTKTDVKHIDNADENTIVNEEPERSSSKEFKILKDHVSEMGDAPSDPILFTQQSLEASTESIGKSTDDRRNLLRVQVENVTETNSVQISERNALTIVVESSMNTNALKVTQNNPMTVLISPRANSPTSPRDVNADVILSVAARTHQLSPGRSARGRYIAKTDGITTSVPSPKAPRENETKSADISKASNAPEKAANLTRYDVLEAILDAAAAKAESNVEIGLENSKGDGDSLKGLENSKGDGDSLNGTESDLKDYPDDFSADVDNYNSNSDIGNSPISFPKASEEDNFWD</sequence>
<feature type="coiled-coil region" evidence="1">
    <location>
        <begin position="298"/>
        <end position="325"/>
    </location>
</feature>
<feature type="compositionally biased region" description="Polar residues" evidence="2">
    <location>
        <begin position="743"/>
        <end position="755"/>
    </location>
</feature>
<accession>A0ABN8IE96</accession>
<feature type="region of interest" description="Disordered" evidence="2">
    <location>
        <begin position="1"/>
        <end position="36"/>
    </location>
</feature>
<feature type="compositionally biased region" description="Polar residues" evidence="2">
    <location>
        <begin position="11"/>
        <end position="20"/>
    </location>
</feature>
<gene>
    <name evidence="3" type="ORF">IPOD504_LOCUS9183</name>
</gene>
<evidence type="ECO:0000256" key="1">
    <source>
        <dbReference type="SAM" id="Coils"/>
    </source>
</evidence>
<evidence type="ECO:0000313" key="3">
    <source>
        <dbReference type="EMBL" id="CAH2055890.1"/>
    </source>
</evidence>
<name>A0ABN8IE96_9NEOP</name>
<reference evidence="3" key="1">
    <citation type="submission" date="2022-03" db="EMBL/GenBank/DDBJ databases">
        <authorList>
            <person name="Martin H S."/>
        </authorList>
    </citation>
    <scope>NUCLEOTIDE SEQUENCE</scope>
</reference>
<feature type="region of interest" description="Disordered" evidence="2">
    <location>
        <begin position="197"/>
        <end position="219"/>
    </location>
</feature>
<keyword evidence="1" id="KW-0175">Coiled coil</keyword>
<feature type="region of interest" description="Disordered" evidence="2">
    <location>
        <begin position="271"/>
        <end position="294"/>
    </location>
</feature>
<feature type="compositionally biased region" description="Basic and acidic residues" evidence="2">
    <location>
        <begin position="703"/>
        <end position="720"/>
    </location>
</feature>
<proteinExistence type="predicted"/>
<feature type="region of interest" description="Disordered" evidence="2">
    <location>
        <begin position="700"/>
        <end position="768"/>
    </location>
</feature>
<dbReference type="Proteomes" id="UP000837857">
    <property type="component" value="Chromosome 22"/>
</dbReference>
<organism evidence="3 4">
    <name type="scientific">Iphiclides podalirius</name>
    <name type="common">scarce swallowtail</name>
    <dbReference type="NCBI Taxonomy" id="110791"/>
    <lineage>
        <taxon>Eukaryota</taxon>
        <taxon>Metazoa</taxon>
        <taxon>Ecdysozoa</taxon>
        <taxon>Arthropoda</taxon>
        <taxon>Hexapoda</taxon>
        <taxon>Insecta</taxon>
        <taxon>Pterygota</taxon>
        <taxon>Neoptera</taxon>
        <taxon>Endopterygota</taxon>
        <taxon>Lepidoptera</taxon>
        <taxon>Glossata</taxon>
        <taxon>Ditrysia</taxon>
        <taxon>Papilionoidea</taxon>
        <taxon>Papilionidae</taxon>
        <taxon>Papilioninae</taxon>
        <taxon>Iphiclides</taxon>
    </lineage>
</organism>
<evidence type="ECO:0000313" key="4">
    <source>
        <dbReference type="Proteomes" id="UP000837857"/>
    </source>
</evidence>
<protein>
    <submittedName>
        <fullName evidence="3">Uncharacterized protein</fullName>
    </submittedName>
</protein>
<feature type="region of interest" description="Disordered" evidence="2">
    <location>
        <begin position="625"/>
        <end position="665"/>
    </location>
</feature>